<feature type="domain" description="HTH marR-type" evidence="2">
    <location>
        <begin position="5"/>
        <end position="58"/>
    </location>
</feature>
<dbReference type="Pfam" id="PF12802">
    <property type="entry name" value="MarR_2"/>
    <property type="match status" value="1"/>
</dbReference>
<dbReference type="GO" id="GO:0003700">
    <property type="term" value="F:DNA-binding transcription factor activity"/>
    <property type="evidence" value="ECO:0007669"/>
    <property type="project" value="InterPro"/>
</dbReference>
<comment type="similarity">
    <text evidence="1">Belongs to the ROK (NagC/XylR) family.</text>
</comment>
<organism evidence="3 4">
    <name type="scientific">Alloscardovia macacae</name>
    <dbReference type="NCBI Taxonomy" id="1160091"/>
    <lineage>
        <taxon>Bacteria</taxon>
        <taxon>Bacillati</taxon>
        <taxon>Actinomycetota</taxon>
        <taxon>Actinomycetes</taxon>
        <taxon>Bifidobacteriales</taxon>
        <taxon>Bifidobacteriaceae</taxon>
        <taxon>Alloscardovia</taxon>
    </lineage>
</organism>
<dbReference type="SUPFAM" id="SSF53067">
    <property type="entry name" value="Actin-like ATPase domain"/>
    <property type="match status" value="2"/>
</dbReference>
<proteinExistence type="inferred from homology"/>
<reference evidence="3 4" key="1">
    <citation type="journal article" date="2017" name="BMC Genomics">
        <title>Comparative genomic and phylogenomic analyses of the Bifidobacteriaceae family.</title>
        <authorList>
            <person name="Lugli G.A."/>
            <person name="Milani C."/>
            <person name="Turroni F."/>
            <person name="Duranti S."/>
            <person name="Mancabelli L."/>
            <person name="Mangifesta M."/>
            <person name="Ferrario C."/>
            <person name="Modesto M."/>
            <person name="Mattarelli P."/>
            <person name="Jiri K."/>
            <person name="van Sinderen D."/>
            <person name="Ventura M."/>
        </authorList>
    </citation>
    <scope>NUCLEOTIDE SEQUENCE [LARGE SCALE GENOMIC DNA]</scope>
    <source>
        <strain evidence="3 4">DSM 24762</strain>
    </source>
</reference>
<dbReference type="InterPro" id="IPR036390">
    <property type="entry name" value="WH_DNA-bd_sf"/>
</dbReference>
<dbReference type="Gene3D" id="1.10.10.10">
    <property type="entry name" value="Winged helix-like DNA-binding domain superfamily/Winged helix DNA-binding domain"/>
    <property type="match status" value="1"/>
</dbReference>
<dbReference type="EMBL" id="MWWT01000005">
    <property type="protein sequence ID" value="OZG54214.1"/>
    <property type="molecule type" value="Genomic_DNA"/>
</dbReference>
<dbReference type="InterPro" id="IPR036388">
    <property type="entry name" value="WH-like_DNA-bd_sf"/>
</dbReference>
<dbReference type="InterPro" id="IPR043129">
    <property type="entry name" value="ATPase_NBD"/>
</dbReference>
<evidence type="ECO:0000259" key="2">
    <source>
        <dbReference type="Pfam" id="PF12802"/>
    </source>
</evidence>
<keyword evidence="4" id="KW-1185">Reference proteome</keyword>
<dbReference type="Proteomes" id="UP000243657">
    <property type="component" value="Unassembled WGS sequence"/>
</dbReference>
<dbReference type="InterPro" id="IPR000835">
    <property type="entry name" value="HTH_MarR-typ"/>
</dbReference>
<dbReference type="InterPro" id="IPR000600">
    <property type="entry name" value="ROK"/>
</dbReference>
<sequence length="405" mass="43922">MSVHSLSPTEHAVLRAILRHDGVSRSQLAELVGVSMPTIASALKTLAEHRYVVQSSGAHASTGGRRSDAYSFAYSRCICVGVLVSKGTAHLLAMNLRGEVSSRSALNLDDFGTANFYDNLALAIESFVSSSHIDPRHLRGIGVTVTSLAALDEASENRLRHAIESRLHYPIRIMREPFALAAAETLFHPDIPDAACIYLNATMSSAFIRSGHYVRSATFIEHMTLYPAGYSLSSEHQANIRDISFSPRPEAPTSSNHRCSCGQYGCAQMFCSAQALLHSVATAIPGTFRISGTSSTDVYTFINAMRDGSYTHTKAFNTYLDALAQLIHNIRMVLPVPIILGGEVARYFDSSDLGDIRSRVRSLEPSLGFSPSNFTILKSACAPDQAIMGAAYVLAQDYLDSLLHS</sequence>
<protein>
    <recommendedName>
        <fullName evidence="2">HTH marR-type domain-containing protein</fullName>
    </recommendedName>
</protein>
<dbReference type="PANTHER" id="PTHR18964:SF110">
    <property type="entry name" value="TRANSCRIPTIONAL REGULATOR, XYLR-RELATED"/>
    <property type="match status" value="1"/>
</dbReference>
<accession>A0A261F526</accession>
<dbReference type="Gene3D" id="3.30.420.40">
    <property type="match status" value="4"/>
</dbReference>
<dbReference type="RefSeq" id="WP_158520643.1">
    <property type="nucleotide sequence ID" value="NZ_JBHLWS010000013.1"/>
</dbReference>
<gene>
    <name evidence="3" type="ORF">ALMA_0675</name>
</gene>
<dbReference type="SUPFAM" id="SSF46785">
    <property type="entry name" value="Winged helix' DNA-binding domain"/>
    <property type="match status" value="1"/>
</dbReference>
<evidence type="ECO:0000313" key="3">
    <source>
        <dbReference type="EMBL" id="OZG54214.1"/>
    </source>
</evidence>
<dbReference type="PANTHER" id="PTHR18964">
    <property type="entry name" value="ROK (REPRESSOR, ORF, KINASE) FAMILY"/>
    <property type="match status" value="1"/>
</dbReference>
<evidence type="ECO:0000313" key="4">
    <source>
        <dbReference type="Proteomes" id="UP000243657"/>
    </source>
</evidence>
<evidence type="ECO:0000256" key="1">
    <source>
        <dbReference type="ARBA" id="ARBA00006479"/>
    </source>
</evidence>
<comment type="caution">
    <text evidence="3">The sequence shown here is derived from an EMBL/GenBank/DDBJ whole genome shotgun (WGS) entry which is preliminary data.</text>
</comment>
<name>A0A261F526_9BIFI</name>
<dbReference type="Pfam" id="PF00480">
    <property type="entry name" value="ROK"/>
    <property type="match status" value="1"/>
</dbReference>
<dbReference type="AlphaFoldDB" id="A0A261F526"/>